<accession>A0A443QF65</accession>
<name>A0A443QF65_9ACAR</name>
<sequence length="23" mass="2505">MGRPLILPSKSEDIFVKSSVLTS</sequence>
<evidence type="ECO:0000313" key="1">
    <source>
        <dbReference type="EMBL" id="RWS01674.1"/>
    </source>
</evidence>
<reference evidence="1 2" key="1">
    <citation type="journal article" date="2018" name="Gigascience">
        <title>Genomes of trombidid mites reveal novel predicted allergens and laterally-transferred genes associated with secondary metabolism.</title>
        <authorList>
            <person name="Dong X."/>
            <person name="Chaisiri K."/>
            <person name="Xia D."/>
            <person name="Armstrong S.D."/>
            <person name="Fang Y."/>
            <person name="Donnelly M.J."/>
            <person name="Kadowaki T."/>
            <person name="McGarry J.W."/>
            <person name="Darby A.C."/>
            <person name="Makepeace B.L."/>
        </authorList>
    </citation>
    <scope>NUCLEOTIDE SEQUENCE [LARGE SCALE GENOMIC DNA]</scope>
    <source>
        <strain evidence="1">UoL-UT</strain>
    </source>
</reference>
<protein>
    <submittedName>
        <fullName evidence="1">Uncharacterized protein</fullName>
    </submittedName>
</protein>
<proteinExistence type="predicted"/>
<keyword evidence="2" id="KW-1185">Reference proteome</keyword>
<evidence type="ECO:0000313" key="2">
    <source>
        <dbReference type="Proteomes" id="UP000288716"/>
    </source>
</evidence>
<gene>
    <name evidence="1" type="ORF">B4U80_05021</name>
</gene>
<dbReference type="AlphaFoldDB" id="A0A443QF65"/>
<dbReference type="EMBL" id="NCKV01057185">
    <property type="protein sequence ID" value="RWS01674.1"/>
    <property type="molecule type" value="Genomic_DNA"/>
</dbReference>
<organism evidence="1 2">
    <name type="scientific">Leptotrombidium deliense</name>
    <dbReference type="NCBI Taxonomy" id="299467"/>
    <lineage>
        <taxon>Eukaryota</taxon>
        <taxon>Metazoa</taxon>
        <taxon>Ecdysozoa</taxon>
        <taxon>Arthropoda</taxon>
        <taxon>Chelicerata</taxon>
        <taxon>Arachnida</taxon>
        <taxon>Acari</taxon>
        <taxon>Acariformes</taxon>
        <taxon>Trombidiformes</taxon>
        <taxon>Prostigmata</taxon>
        <taxon>Anystina</taxon>
        <taxon>Parasitengona</taxon>
        <taxon>Trombiculoidea</taxon>
        <taxon>Trombiculidae</taxon>
        <taxon>Leptotrombidium</taxon>
    </lineage>
</organism>
<dbReference type="VEuPathDB" id="VectorBase:LDEU014381"/>
<comment type="caution">
    <text evidence="1">The sequence shown here is derived from an EMBL/GenBank/DDBJ whole genome shotgun (WGS) entry which is preliminary data.</text>
</comment>
<dbReference type="Proteomes" id="UP000288716">
    <property type="component" value="Unassembled WGS sequence"/>
</dbReference>